<evidence type="ECO:0000259" key="6">
    <source>
        <dbReference type="Pfam" id="PF04130"/>
    </source>
</evidence>
<dbReference type="InterPro" id="IPR040457">
    <property type="entry name" value="GCP_C"/>
</dbReference>
<keyword evidence="4 5" id="KW-0206">Cytoskeleton</keyword>
<dbReference type="PANTHER" id="PTHR19302:SF33">
    <property type="entry name" value="GAMMA-TUBULIN COMPLEX COMPONENT 5"/>
    <property type="match status" value="1"/>
</dbReference>
<dbReference type="GO" id="GO:0031122">
    <property type="term" value="P:cytoplasmic microtubule organization"/>
    <property type="evidence" value="ECO:0000318"/>
    <property type="project" value="GO_Central"/>
</dbReference>
<dbReference type="Gramene" id="KRH61241">
    <property type="protein sequence ID" value="KRH61241"/>
    <property type="gene ID" value="GLYMA_04G036400"/>
</dbReference>
<dbReference type="Gene3D" id="1.20.120.1900">
    <property type="entry name" value="Gamma-tubulin complex, C-terminal domain"/>
    <property type="match status" value="1"/>
</dbReference>
<reference evidence="8" key="3">
    <citation type="submission" date="2018-07" db="EMBL/GenBank/DDBJ databases">
        <title>WGS assembly of Glycine max.</title>
        <authorList>
            <person name="Schmutz J."/>
            <person name="Cannon S."/>
            <person name="Schlueter J."/>
            <person name="Ma J."/>
            <person name="Mitros T."/>
            <person name="Nelson W."/>
            <person name="Hyten D."/>
            <person name="Song Q."/>
            <person name="Thelen J."/>
            <person name="Cheng J."/>
            <person name="Xu D."/>
            <person name="Hellsten U."/>
            <person name="May G."/>
            <person name="Yu Y."/>
            <person name="Sakurai T."/>
            <person name="Umezawa T."/>
            <person name="Bhattacharyya M."/>
            <person name="Sandhu D."/>
            <person name="Valliyodan B."/>
            <person name="Lindquist E."/>
            <person name="Peto M."/>
            <person name="Grant D."/>
            <person name="Shu S."/>
            <person name="Goodstein D."/>
            <person name="Barry K."/>
            <person name="Futrell-Griggs M."/>
            <person name="Abernathy B."/>
            <person name="Du J."/>
            <person name="Tian Z."/>
            <person name="Zhu L."/>
            <person name="Gill N."/>
            <person name="Joshi T."/>
            <person name="Libault M."/>
            <person name="Sethuraman A."/>
            <person name="Zhang X."/>
            <person name="Shinozaki K."/>
            <person name="Nguyen H."/>
            <person name="Wing R."/>
            <person name="Cregan P."/>
            <person name="Specht J."/>
            <person name="Grimwood J."/>
            <person name="Rokhsar D."/>
            <person name="Stacey G."/>
            <person name="Shoemaker R."/>
            <person name="Jackson S."/>
        </authorList>
    </citation>
    <scope>NUCLEOTIDE SEQUENCE</scope>
    <source>
        <tissue evidence="8">Callus</tissue>
    </source>
</reference>
<evidence type="ECO:0000256" key="4">
    <source>
        <dbReference type="ARBA" id="ARBA00023212"/>
    </source>
</evidence>
<protein>
    <recommendedName>
        <fullName evidence="5">Gamma-tubulin complex component</fullName>
    </recommendedName>
</protein>
<dbReference type="OMA" id="EEMFFFA"/>
<dbReference type="Proteomes" id="UP000008827">
    <property type="component" value="Chromosome 4"/>
</dbReference>
<dbReference type="GO" id="GO:0000278">
    <property type="term" value="P:mitotic cell cycle"/>
    <property type="evidence" value="ECO:0000318"/>
    <property type="project" value="GO_Central"/>
</dbReference>
<dbReference type="GO" id="GO:0005874">
    <property type="term" value="C:microtubule"/>
    <property type="evidence" value="ECO:0007669"/>
    <property type="project" value="UniProtKB-KW"/>
</dbReference>
<dbReference type="GO" id="GO:0000930">
    <property type="term" value="C:gamma-tubulin complex"/>
    <property type="evidence" value="ECO:0000318"/>
    <property type="project" value="GO_Central"/>
</dbReference>
<evidence type="ECO:0000313" key="9">
    <source>
        <dbReference type="EnsemblPlants" id="KRH61241"/>
    </source>
</evidence>
<evidence type="ECO:0000259" key="7">
    <source>
        <dbReference type="Pfam" id="PF17681"/>
    </source>
</evidence>
<comment type="similarity">
    <text evidence="1 5">Belongs to the TUBGCP family.</text>
</comment>
<dbReference type="GO" id="GO:0043015">
    <property type="term" value="F:gamma-tubulin binding"/>
    <property type="evidence" value="ECO:0000318"/>
    <property type="project" value="GO_Central"/>
</dbReference>
<sequence>MGGAGYNMGGVGRKCWGTIQIGPCAAQLIRVSSRADSVVRGVLRMLQGFSGPPFFWDKNANIFRAKSGVYVSHLSQKSLHSLLNQFIHAATCLQLVAITLNKVETAVPKSPPTLNAFVCLKGLRNIALKEETSTSNADCVTTPTLLGLANSLSSLCSGAEFLFGVVHEAIPAVYFEFGLSVPAAELTVHVLDYLHKKLDEVCLVQGGEEAYQMVLYMYVGSLLPYIEGLDSWLFEGILDDPFGEMSFFTDKEVSVDEAEFWEKSYLLRRLQHSKLDSEFFSSTNYVNDPVPASNDKEMDRRIPSLCLVQMAGLTLPEGFSVSLVGFVGHGDHVCKYFWQNNWYESVSFSSNVSHVNEEKPDNDNNEKLIAPPYSKKTWYKELRGARAIDDEVLLLRSYIENQVITGLRKAIFGGENAAFSDSEGMNYTFGFHFGESEYLRSQDDRKLLEMLFPFPTILPLFQDDLPVSELLPFQRNSSLISRVLHWMQNVDLRTTPLPLVIMQYCLTVYIQKQRTGVDILSCAGDLLQHFLTVIFNKLDKGEAWDDDFELNTTLQESIRNSADCMLLSAPDSLVVSITKNHVDSDEEASTAGVVLSTPPQSHVNSFGINGLDMLKFTYRVPWPLELIANTEAIKKYNQGKGSATNNRKHHWLVEQKLLHFVDAFHQYVMDRGT</sequence>
<evidence type="ECO:0000256" key="5">
    <source>
        <dbReference type="RuleBase" id="RU363050"/>
    </source>
</evidence>
<dbReference type="GO" id="GO:0007020">
    <property type="term" value="P:microtubule nucleation"/>
    <property type="evidence" value="ECO:0000318"/>
    <property type="project" value="GO_Central"/>
</dbReference>
<dbReference type="EnsemblPlants" id="KRH61241">
    <property type="protein sequence ID" value="KRH61241"/>
    <property type="gene ID" value="GLYMA_04G036400"/>
</dbReference>
<keyword evidence="2 5" id="KW-0963">Cytoplasm</keyword>
<organism evidence="8">
    <name type="scientific">Glycine max</name>
    <name type="common">Soybean</name>
    <name type="synonym">Glycine hispida</name>
    <dbReference type="NCBI Taxonomy" id="3847"/>
    <lineage>
        <taxon>Eukaryota</taxon>
        <taxon>Viridiplantae</taxon>
        <taxon>Streptophyta</taxon>
        <taxon>Embryophyta</taxon>
        <taxon>Tracheophyta</taxon>
        <taxon>Spermatophyta</taxon>
        <taxon>Magnoliopsida</taxon>
        <taxon>eudicotyledons</taxon>
        <taxon>Gunneridae</taxon>
        <taxon>Pentapetalae</taxon>
        <taxon>rosids</taxon>
        <taxon>fabids</taxon>
        <taxon>Fabales</taxon>
        <taxon>Fabaceae</taxon>
        <taxon>Papilionoideae</taxon>
        <taxon>50 kb inversion clade</taxon>
        <taxon>NPAAA clade</taxon>
        <taxon>indigoferoid/millettioid clade</taxon>
        <taxon>Phaseoleae</taxon>
        <taxon>Glycine</taxon>
        <taxon>Glycine subgen. Soja</taxon>
    </lineage>
</organism>
<evidence type="ECO:0000256" key="3">
    <source>
        <dbReference type="ARBA" id="ARBA00022701"/>
    </source>
</evidence>
<dbReference type="STRING" id="3847.A0A0R0K7D8"/>
<accession>A0A0R0K7D8</accession>
<dbReference type="Pfam" id="PF04130">
    <property type="entry name" value="GCP_C_terminal"/>
    <property type="match status" value="1"/>
</dbReference>
<dbReference type="InterPro" id="IPR041470">
    <property type="entry name" value="GCP_N"/>
</dbReference>
<dbReference type="GO" id="GO:0051321">
    <property type="term" value="P:meiotic cell cycle"/>
    <property type="evidence" value="ECO:0000318"/>
    <property type="project" value="GO_Central"/>
</dbReference>
<proteinExistence type="inferred from homology"/>
<feature type="domain" description="Gamma tubulin complex component protein N-terminal" evidence="7">
    <location>
        <begin position="39"/>
        <end position="269"/>
    </location>
</feature>
<dbReference type="Pfam" id="PF17681">
    <property type="entry name" value="GCP_N_terminal"/>
    <property type="match status" value="1"/>
</dbReference>
<feature type="domain" description="Gamma tubulin complex component C-terminal" evidence="6">
    <location>
        <begin position="522"/>
        <end position="638"/>
    </location>
</feature>
<name>A0A0R0K7D8_SOYBN</name>
<dbReference type="EMBL" id="CM000837">
    <property type="protein sequence ID" value="KRH61241.1"/>
    <property type="molecule type" value="Genomic_DNA"/>
</dbReference>
<evidence type="ECO:0000256" key="1">
    <source>
        <dbReference type="ARBA" id="ARBA00010337"/>
    </source>
</evidence>
<dbReference type="PaxDb" id="3847-GLYMA04G03883.1"/>
<keyword evidence="10" id="KW-1185">Reference proteome</keyword>
<evidence type="ECO:0000313" key="8">
    <source>
        <dbReference type="EMBL" id="KRH61241.1"/>
    </source>
</evidence>
<comment type="function">
    <text evidence="5">Component of the gamma-tubulin ring complex (gTuRC) which mediates microtubule nucleation.</text>
</comment>
<comment type="subcellular location">
    <subcellularLocation>
        <location evidence="5">Cytoplasm</location>
        <location evidence="5">Cytoskeleton</location>
        <location evidence="5">Microtubule organizing center</location>
    </subcellularLocation>
</comment>
<dbReference type="InterPro" id="IPR042241">
    <property type="entry name" value="GCP_C_sf"/>
</dbReference>
<dbReference type="GO" id="GO:0051225">
    <property type="term" value="P:spindle assembly"/>
    <property type="evidence" value="ECO:0000318"/>
    <property type="project" value="GO_Central"/>
</dbReference>
<gene>
    <name evidence="8" type="ORF">GLYMA_04G036400</name>
</gene>
<dbReference type="InterPro" id="IPR007259">
    <property type="entry name" value="GCP"/>
</dbReference>
<keyword evidence="3 5" id="KW-0493">Microtubule</keyword>
<reference evidence="8 9" key="1">
    <citation type="journal article" date="2010" name="Nature">
        <title>Genome sequence of the palaeopolyploid soybean.</title>
        <authorList>
            <person name="Schmutz J."/>
            <person name="Cannon S.B."/>
            <person name="Schlueter J."/>
            <person name="Ma J."/>
            <person name="Mitros T."/>
            <person name="Nelson W."/>
            <person name="Hyten D.L."/>
            <person name="Song Q."/>
            <person name="Thelen J.J."/>
            <person name="Cheng J."/>
            <person name="Xu D."/>
            <person name="Hellsten U."/>
            <person name="May G.D."/>
            <person name="Yu Y."/>
            <person name="Sakurai T."/>
            <person name="Umezawa T."/>
            <person name="Bhattacharyya M.K."/>
            <person name="Sandhu D."/>
            <person name="Valliyodan B."/>
            <person name="Lindquist E."/>
            <person name="Peto M."/>
            <person name="Grant D."/>
            <person name="Shu S."/>
            <person name="Goodstein D."/>
            <person name="Barry K."/>
            <person name="Futrell-Griggs M."/>
            <person name="Abernathy B."/>
            <person name="Du J."/>
            <person name="Tian Z."/>
            <person name="Zhu L."/>
            <person name="Gill N."/>
            <person name="Joshi T."/>
            <person name="Libault M."/>
            <person name="Sethuraman A."/>
            <person name="Zhang X.-C."/>
            <person name="Shinozaki K."/>
            <person name="Nguyen H.T."/>
            <person name="Wing R.A."/>
            <person name="Cregan P."/>
            <person name="Specht J."/>
            <person name="Grimwood J."/>
            <person name="Rokhsar D."/>
            <person name="Stacey G."/>
            <person name="Shoemaker R.C."/>
            <person name="Jackson S.A."/>
        </authorList>
    </citation>
    <scope>NUCLEOTIDE SEQUENCE</scope>
    <source>
        <strain evidence="9">cv. Williams 82</strain>
        <tissue evidence="8">Callus</tissue>
    </source>
</reference>
<dbReference type="InParanoid" id="A0A0R0K7D8"/>
<evidence type="ECO:0000313" key="10">
    <source>
        <dbReference type="Proteomes" id="UP000008827"/>
    </source>
</evidence>
<dbReference type="PANTHER" id="PTHR19302">
    <property type="entry name" value="GAMMA TUBULIN COMPLEX PROTEIN"/>
    <property type="match status" value="1"/>
</dbReference>
<dbReference type="GO" id="GO:0000922">
    <property type="term" value="C:spindle pole"/>
    <property type="evidence" value="ECO:0007669"/>
    <property type="project" value="InterPro"/>
</dbReference>
<dbReference type="AlphaFoldDB" id="A0A0R0K7D8"/>
<evidence type="ECO:0000256" key="2">
    <source>
        <dbReference type="ARBA" id="ARBA00022490"/>
    </source>
</evidence>
<reference evidence="9" key="2">
    <citation type="submission" date="2018-02" db="UniProtKB">
        <authorList>
            <consortium name="EnsemblPlants"/>
        </authorList>
    </citation>
    <scope>IDENTIFICATION</scope>
    <source>
        <strain evidence="9">Williams 82</strain>
    </source>
</reference>